<reference evidence="2 3" key="3">
    <citation type="submission" date="2017-03" db="EMBL/GenBank/DDBJ databases">
        <authorList>
            <person name="Regsiter A."/>
            <person name="William W."/>
        </authorList>
    </citation>
    <scope>NUCLEOTIDE SEQUENCE [LARGE SCALE GENOMIC DNA]</scope>
    <source>
        <strain evidence="2">PRJEB5721</strain>
    </source>
</reference>
<evidence type="ECO:0000313" key="1">
    <source>
        <dbReference type="EMBL" id="CDQ11754.1"/>
    </source>
</evidence>
<sequence>MILSNSNDVGRLQRLISFNRVFINPAGTLANLILTKNFSCKLDIISDTGRLSVSTDEYLSRVAGLIITGDLIGCNKIPKDDAIGGRIKNLISMYHSGLFAYVFDPLLSKLSTPSLSLSWMSGFFVAYVALEGVVNICVINNCEDITLSLNPKKIKDKEKKHKLDNFMLNRGCIYKLAGLRDDYAHGRVNGSSMNKPPDFNAIEKIREAIISASITYFKIDKRGKQ</sequence>
<evidence type="ECO:0000313" key="3">
    <source>
        <dbReference type="Proteomes" id="UP000193925"/>
    </source>
</evidence>
<dbReference type="EMBL" id="LT841305">
    <property type="protein sequence ID" value="SMH66726.1"/>
    <property type="molecule type" value="Genomic_DNA"/>
</dbReference>
<dbReference type="Proteomes" id="UP000193925">
    <property type="component" value="Chromosome AFERRI"/>
</dbReference>
<reference evidence="1" key="1">
    <citation type="submission" date="2014-03" db="EMBL/GenBank/DDBJ databases">
        <authorList>
            <person name="Genoscope - CEA"/>
        </authorList>
    </citation>
    <scope>NUCLEOTIDE SEQUENCE [LARGE SCALE GENOMIC DNA]</scope>
    <source>
        <strain evidence="1">CF27</strain>
    </source>
</reference>
<keyword evidence="3" id="KW-1185">Reference proteome</keyword>
<evidence type="ECO:0000313" key="2">
    <source>
        <dbReference type="EMBL" id="SMH66726.1"/>
    </source>
</evidence>
<proteinExistence type="predicted"/>
<gene>
    <name evidence="2" type="ORF">AFERRI_40075</name>
    <name evidence="1" type="ORF">AFERRI_60009</name>
</gene>
<organism evidence="1">
    <name type="scientific">Acidithiobacillus ferrivorans</name>
    <dbReference type="NCBI Taxonomy" id="160808"/>
    <lineage>
        <taxon>Bacteria</taxon>
        <taxon>Pseudomonadati</taxon>
        <taxon>Pseudomonadota</taxon>
        <taxon>Acidithiobacillia</taxon>
        <taxon>Acidithiobacillales</taxon>
        <taxon>Acidithiobacillaceae</taxon>
        <taxon>Acidithiobacillus</taxon>
    </lineage>
</organism>
<dbReference type="AlphaFoldDB" id="A0A060UZ50"/>
<dbReference type="EMBL" id="CCCS020000056">
    <property type="protein sequence ID" value="CDQ11754.1"/>
    <property type="molecule type" value="Genomic_DNA"/>
</dbReference>
<dbReference type="RefSeq" id="WP_156103943.1">
    <property type="nucleotide sequence ID" value="NZ_CCCS020000056.1"/>
</dbReference>
<name>A0A060UZ50_9PROT</name>
<accession>A0A060UZ50</accession>
<protein>
    <submittedName>
        <fullName evidence="1">Uncharacterized protein</fullName>
    </submittedName>
</protein>
<reference evidence="1" key="2">
    <citation type="submission" date="2014-07" db="EMBL/GenBank/DDBJ databases">
        <title>Initial genome analysis of the psychrotolerant acidophile Acidithiobacillus ferrivorans CF27: insights into iron and sulfur oxidation pathways and into biofilm formation.</title>
        <authorList>
            <person name="Talla E."/>
            <person name="Hedrich S."/>
            <person name="Mangenot S."/>
            <person name="Ji B."/>
            <person name="Johnson D.B."/>
            <person name="Barbe V."/>
            <person name="Bonnefoy V."/>
        </authorList>
    </citation>
    <scope>NUCLEOTIDE SEQUENCE [LARGE SCALE GENOMIC DNA]</scope>
    <source>
        <strain evidence="1">CF27</strain>
    </source>
</reference>